<keyword evidence="1" id="KW-1133">Transmembrane helix</keyword>
<name>A0A074RQW9_9AGAM</name>
<keyword evidence="1" id="KW-0472">Membrane</keyword>
<dbReference type="HOGENOM" id="CLU_085459_2_0_1"/>
<keyword evidence="2" id="KW-0732">Signal</keyword>
<dbReference type="EMBL" id="AZST01000842">
    <property type="protein sequence ID" value="KEP47098.1"/>
    <property type="molecule type" value="Genomic_DNA"/>
</dbReference>
<keyword evidence="1 3" id="KW-0812">Transmembrane</keyword>
<dbReference type="AlphaFoldDB" id="A0A074RQW9"/>
<proteinExistence type="predicted"/>
<evidence type="ECO:0000313" key="3">
    <source>
        <dbReference type="EMBL" id="KEP47098.1"/>
    </source>
</evidence>
<feature type="transmembrane region" description="Helical" evidence="1">
    <location>
        <begin position="146"/>
        <end position="166"/>
    </location>
</feature>
<keyword evidence="4" id="KW-1185">Reference proteome</keyword>
<protein>
    <submittedName>
        <fullName evidence="3">Putative transmembrane protein</fullName>
    </submittedName>
</protein>
<gene>
    <name evidence="3" type="ORF">V565_168360</name>
</gene>
<evidence type="ECO:0000313" key="4">
    <source>
        <dbReference type="Proteomes" id="UP000027456"/>
    </source>
</evidence>
<comment type="caution">
    <text evidence="3">The sequence shown here is derived from an EMBL/GenBank/DDBJ whole genome shotgun (WGS) entry which is preliminary data.</text>
</comment>
<feature type="signal peptide" evidence="2">
    <location>
        <begin position="1"/>
        <end position="23"/>
    </location>
</feature>
<feature type="transmembrane region" description="Helical" evidence="1">
    <location>
        <begin position="105"/>
        <end position="125"/>
    </location>
</feature>
<evidence type="ECO:0000256" key="1">
    <source>
        <dbReference type="SAM" id="Phobius"/>
    </source>
</evidence>
<organism evidence="3 4">
    <name type="scientific">Rhizoctonia solani 123E</name>
    <dbReference type="NCBI Taxonomy" id="1423351"/>
    <lineage>
        <taxon>Eukaryota</taxon>
        <taxon>Fungi</taxon>
        <taxon>Dikarya</taxon>
        <taxon>Basidiomycota</taxon>
        <taxon>Agaricomycotina</taxon>
        <taxon>Agaricomycetes</taxon>
        <taxon>Cantharellales</taxon>
        <taxon>Ceratobasidiaceae</taxon>
        <taxon>Rhizoctonia</taxon>
    </lineage>
</organism>
<sequence length="193" mass="20393">MHVFSRLTGFILFVLSLSLFAHAIPAPGTPGALTTRDAKCDQLVGVVVDLKTKIDACIAVMVKAEAAVHVVPQLEAVVGHIQATAEAVLAVGAIHDMDTIVKADVAAKVAAIIAVILKACLRLSIKFGIQIFLELFVKIDAVLKLLLINLGVCVDEIVVLIGQFVLATCAHILVTLNFKLCLDVLAIVNLGIN</sequence>
<dbReference type="OrthoDB" id="3259143at2759"/>
<accession>A0A074RQW9</accession>
<dbReference type="Proteomes" id="UP000027456">
    <property type="component" value="Unassembled WGS sequence"/>
</dbReference>
<reference evidence="3 4" key="1">
    <citation type="submission" date="2013-12" db="EMBL/GenBank/DDBJ databases">
        <authorList>
            <person name="Cubeta M."/>
            <person name="Pakala S."/>
            <person name="Fedorova N."/>
            <person name="Thomas E."/>
            <person name="Dean R."/>
            <person name="Jabaji S."/>
            <person name="Neate S."/>
            <person name="Toda T."/>
            <person name="Tavantzis S."/>
            <person name="Vilgalys R."/>
            <person name="Bharathan N."/>
            <person name="Pakala S."/>
            <person name="Losada L.S."/>
            <person name="Zafar N."/>
            <person name="Nierman W."/>
        </authorList>
    </citation>
    <scope>NUCLEOTIDE SEQUENCE [LARGE SCALE GENOMIC DNA]</scope>
    <source>
        <strain evidence="3 4">123E</strain>
    </source>
</reference>
<evidence type="ECO:0000256" key="2">
    <source>
        <dbReference type="SAM" id="SignalP"/>
    </source>
</evidence>
<feature type="chain" id="PRO_5001699557" evidence="2">
    <location>
        <begin position="24"/>
        <end position="193"/>
    </location>
</feature>